<comment type="caution">
    <text evidence="1">The sequence shown here is derived from an EMBL/GenBank/DDBJ whole genome shotgun (WGS) entry which is preliminary data.</text>
</comment>
<proteinExistence type="predicted"/>
<gene>
    <name evidence="1" type="ORF">A2557_02660</name>
</gene>
<reference evidence="1 2" key="1">
    <citation type="journal article" date="2016" name="Nat. Commun.">
        <title>Thousands of microbial genomes shed light on interconnected biogeochemical processes in an aquifer system.</title>
        <authorList>
            <person name="Anantharaman K."/>
            <person name="Brown C.T."/>
            <person name="Hug L.A."/>
            <person name="Sharon I."/>
            <person name="Castelle C.J."/>
            <person name="Probst A.J."/>
            <person name="Thomas B.C."/>
            <person name="Singh A."/>
            <person name="Wilkins M.J."/>
            <person name="Karaoz U."/>
            <person name="Brodie E.L."/>
            <person name="Williams K.H."/>
            <person name="Hubbard S.S."/>
            <person name="Banfield J.F."/>
        </authorList>
    </citation>
    <scope>NUCLEOTIDE SEQUENCE [LARGE SCALE GENOMIC DNA]</scope>
</reference>
<protein>
    <submittedName>
        <fullName evidence="1">Uncharacterized protein</fullName>
    </submittedName>
</protein>
<evidence type="ECO:0000313" key="2">
    <source>
        <dbReference type="Proteomes" id="UP000177583"/>
    </source>
</evidence>
<dbReference type="Proteomes" id="UP000177583">
    <property type="component" value="Unassembled WGS sequence"/>
</dbReference>
<name>A0A1F6GZC8_9PROT</name>
<accession>A0A1F6GZC8</accession>
<organism evidence="1 2">
    <name type="scientific">Candidatus Lambdaproteobacteria bacterium RIFOXYD2_FULL_56_26</name>
    <dbReference type="NCBI Taxonomy" id="1817773"/>
    <lineage>
        <taxon>Bacteria</taxon>
        <taxon>Pseudomonadati</taxon>
        <taxon>Pseudomonadota</taxon>
        <taxon>Candidatus Lambdaproteobacteria</taxon>
    </lineage>
</organism>
<sequence>MKLLLLKKSPSSDGLLERLLLAREAKGALVIRLDLFGPDLDYRRVLDQIEALEPKDQLLSWN</sequence>
<dbReference type="EMBL" id="MFNF01000017">
    <property type="protein sequence ID" value="OGH03404.1"/>
    <property type="molecule type" value="Genomic_DNA"/>
</dbReference>
<dbReference type="AlphaFoldDB" id="A0A1F6GZC8"/>
<evidence type="ECO:0000313" key="1">
    <source>
        <dbReference type="EMBL" id="OGH03404.1"/>
    </source>
</evidence>